<comment type="caution">
    <text evidence="2">The sequence shown here is derived from an EMBL/GenBank/DDBJ whole genome shotgun (WGS) entry which is preliminary data.</text>
</comment>
<protein>
    <submittedName>
        <fullName evidence="2">Uncharacterized protein</fullName>
    </submittedName>
</protein>
<gene>
    <name evidence="2" type="ORF">DQG23_10280</name>
</gene>
<evidence type="ECO:0000256" key="1">
    <source>
        <dbReference type="SAM" id="MobiDB-lite"/>
    </source>
</evidence>
<proteinExistence type="predicted"/>
<dbReference type="Proteomes" id="UP000250369">
    <property type="component" value="Unassembled WGS sequence"/>
</dbReference>
<feature type="region of interest" description="Disordered" evidence="1">
    <location>
        <begin position="54"/>
        <end position="150"/>
    </location>
</feature>
<accession>A0A329MSG6</accession>
<feature type="compositionally biased region" description="Basic and acidic residues" evidence="1">
    <location>
        <begin position="62"/>
        <end position="75"/>
    </location>
</feature>
<evidence type="ECO:0000313" key="3">
    <source>
        <dbReference type="Proteomes" id="UP000250369"/>
    </source>
</evidence>
<organism evidence="2 3">
    <name type="scientific">Paenibacillus contaminans</name>
    <dbReference type="NCBI Taxonomy" id="450362"/>
    <lineage>
        <taxon>Bacteria</taxon>
        <taxon>Bacillati</taxon>
        <taxon>Bacillota</taxon>
        <taxon>Bacilli</taxon>
        <taxon>Bacillales</taxon>
        <taxon>Paenibacillaceae</taxon>
        <taxon>Paenibacillus</taxon>
    </lineage>
</organism>
<dbReference type="EMBL" id="QMFB01000004">
    <property type="protein sequence ID" value="RAV21633.1"/>
    <property type="molecule type" value="Genomic_DNA"/>
</dbReference>
<evidence type="ECO:0000313" key="2">
    <source>
        <dbReference type="EMBL" id="RAV21633.1"/>
    </source>
</evidence>
<reference evidence="2 3" key="1">
    <citation type="journal article" date="2009" name="Int. J. Syst. Evol. Microbiol.">
        <title>Paenibacillus contaminans sp. nov., isolated from a contaminated laboratory plate.</title>
        <authorList>
            <person name="Chou J.H."/>
            <person name="Lee J.H."/>
            <person name="Lin M.C."/>
            <person name="Chang P.S."/>
            <person name="Arun A.B."/>
            <person name="Young C.C."/>
            <person name="Chen W.M."/>
        </authorList>
    </citation>
    <scope>NUCLEOTIDE SEQUENCE [LARGE SCALE GENOMIC DNA]</scope>
    <source>
        <strain evidence="2 3">CKOBP-6</strain>
    </source>
</reference>
<sequence>MKRMKINVRKLLLWSGALLIILAISGYLLMDYAVDRFLKSIAIHAELPADQLQVSAAGASQADERPKPSEAKPEDGASSDPEGSRTSPPASRPPGSPEPSLVPDASHGQTKTPADSPGPSGTGQPKGLPASQTEQPHATFKPDISQDKAEAVEEKITIKEKTAVLSTLLKKLNASDIDTLKKLAGGGLSNEEKGEAKKIIMKKLTAEEYNRLIDIAAKYGLSQGKHQ</sequence>
<keyword evidence="3" id="KW-1185">Reference proteome</keyword>
<name>A0A329MSG6_9BACL</name>
<dbReference type="AlphaFoldDB" id="A0A329MSG6"/>